<sequence>MEEAVFISVEVRYNELKLRRFAL</sequence>
<evidence type="ECO:0000313" key="1">
    <source>
        <dbReference type="EMBL" id="GBM18811.1"/>
    </source>
</evidence>
<name>A0A4Y2DPY2_ARAVE</name>
<dbReference type="Proteomes" id="UP000499080">
    <property type="component" value="Unassembled WGS sequence"/>
</dbReference>
<evidence type="ECO:0000313" key="2">
    <source>
        <dbReference type="Proteomes" id="UP000499080"/>
    </source>
</evidence>
<reference evidence="1 2" key="1">
    <citation type="journal article" date="2019" name="Sci. Rep.">
        <title>Orb-weaving spider Araneus ventricosus genome elucidates the spidroin gene catalogue.</title>
        <authorList>
            <person name="Kono N."/>
            <person name="Nakamura H."/>
            <person name="Ohtoshi R."/>
            <person name="Moran D.A.P."/>
            <person name="Shinohara A."/>
            <person name="Yoshida Y."/>
            <person name="Fujiwara M."/>
            <person name="Mori M."/>
            <person name="Tomita M."/>
            <person name="Arakawa K."/>
        </authorList>
    </citation>
    <scope>NUCLEOTIDE SEQUENCE [LARGE SCALE GENOMIC DNA]</scope>
</reference>
<protein>
    <submittedName>
        <fullName evidence="1">Uncharacterized protein</fullName>
    </submittedName>
</protein>
<feature type="non-terminal residue" evidence="1">
    <location>
        <position position="23"/>
    </location>
</feature>
<keyword evidence="2" id="KW-1185">Reference proteome</keyword>
<comment type="caution">
    <text evidence="1">The sequence shown here is derived from an EMBL/GenBank/DDBJ whole genome shotgun (WGS) entry which is preliminary data.</text>
</comment>
<dbReference type="EMBL" id="BGPR01000412">
    <property type="protein sequence ID" value="GBM18811.1"/>
    <property type="molecule type" value="Genomic_DNA"/>
</dbReference>
<organism evidence="1 2">
    <name type="scientific">Araneus ventricosus</name>
    <name type="common">Orbweaver spider</name>
    <name type="synonym">Epeira ventricosa</name>
    <dbReference type="NCBI Taxonomy" id="182803"/>
    <lineage>
        <taxon>Eukaryota</taxon>
        <taxon>Metazoa</taxon>
        <taxon>Ecdysozoa</taxon>
        <taxon>Arthropoda</taxon>
        <taxon>Chelicerata</taxon>
        <taxon>Arachnida</taxon>
        <taxon>Araneae</taxon>
        <taxon>Araneomorphae</taxon>
        <taxon>Entelegynae</taxon>
        <taxon>Araneoidea</taxon>
        <taxon>Araneidae</taxon>
        <taxon>Araneus</taxon>
    </lineage>
</organism>
<proteinExistence type="predicted"/>
<accession>A0A4Y2DPY2</accession>
<gene>
    <name evidence="1" type="ORF">AVEN_203093_1</name>
</gene>
<dbReference type="AlphaFoldDB" id="A0A4Y2DPY2"/>